<proteinExistence type="predicted"/>
<dbReference type="Gene3D" id="2.60.210.10">
    <property type="entry name" value="Apoptosis, Tumor Necrosis Factor Receptor Associated Protein 2, Chain A"/>
    <property type="match status" value="1"/>
</dbReference>
<dbReference type="GO" id="GO:0016567">
    <property type="term" value="P:protein ubiquitination"/>
    <property type="evidence" value="ECO:0007669"/>
    <property type="project" value="InterPro"/>
</dbReference>
<dbReference type="CDD" id="cd00121">
    <property type="entry name" value="MATH"/>
    <property type="match status" value="1"/>
</dbReference>
<dbReference type="Gramene" id="TVU16210">
    <property type="protein sequence ID" value="TVU16210"/>
    <property type="gene ID" value="EJB05_39762"/>
</dbReference>
<dbReference type="InterPro" id="IPR002083">
    <property type="entry name" value="MATH/TRAF_dom"/>
</dbReference>
<feature type="domain" description="MATH" evidence="1">
    <location>
        <begin position="27"/>
        <end position="163"/>
    </location>
</feature>
<dbReference type="PROSITE" id="PS50144">
    <property type="entry name" value="MATH"/>
    <property type="match status" value="1"/>
</dbReference>
<dbReference type="PANTHER" id="PTHR26379">
    <property type="entry name" value="BTB/POZ AND MATH DOMAIN-CONTAINING PROTEIN 1"/>
    <property type="match status" value="1"/>
</dbReference>
<gene>
    <name evidence="2" type="ORF">EJB05_39762</name>
</gene>
<organism evidence="2 3">
    <name type="scientific">Eragrostis curvula</name>
    <name type="common">weeping love grass</name>
    <dbReference type="NCBI Taxonomy" id="38414"/>
    <lineage>
        <taxon>Eukaryota</taxon>
        <taxon>Viridiplantae</taxon>
        <taxon>Streptophyta</taxon>
        <taxon>Embryophyta</taxon>
        <taxon>Tracheophyta</taxon>
        <taxon>Spermatophyta</taxon>
        <taxon>Magnoliopsida</taxon>
        <taxon>Liliopsida</taxon>
        <taxon>Poales</taxon>
        <taxon>Poaceae</taxon>
        <taxon>PACMAD clade</taxon>
        <taxon>Chloridoideae</taxon>
        <taxon>Eragrostideae</taxon>
        <taxon>Eragrostidinae</taxon>
        <taxon>Eragrostis</taxon>
    </lineage>
</organism>
<evidence type="ECO:0000313" key="2">
    <source>
        <dbReference type="EMBL" id="TVU16210.1"/>
    </source>
</evidence>
<keyword evidence="3" id="KW-1185">Reference proteome</keyword>
<dbReference type="EMBL" id="RWGY01000031">
    <property type="protein sequence ID" value="TVU16210.1"/>
    <property type="molecule type" value="Genomic_DNA"/>
</dbReference>
<dbReference type="AlphaFoldDB" id="A0A5J9TXX6"/>
<comment type="caution">
    <text evidence="2">The sequence shown here is derived from an EMBL/GenBank/DDBJ whole genome shotgun (WGS) entry which is preliminary data.</text>
</comment>
<dbReference type="InterPro" id="IPR045005">
    <property type="entry name" value="BPM1-6"/>
</dbReference>
<reference evidence="2 3" key="1">
    <citation type="journal article" date="2019" name="Sci. Rep.">
        <title>A high-quality genome of Eragrostis curvula grass provides insights into Poaceae evolution and supports new strategies to enhance forage quality.</title>
        <authorList>
            <person name="Carballo J."/>
            <person name="Santos B.A.C.M."/>
            <person name="Zappacosta D."/>
            <person name="Garbus I."/>
            <person name="Selva J.P."/>
            <person name="Gallo C.A."/>
            <person name="Diaz A."/>
            <person name="Albertini E."/>
            <person name="Caccamo M."/>
            <person name="Echenique V."/>
        </authorList>
    </citation>
    <scope>NUCLEOTIDE SEQUENCE [LARGE SCALE GENOMIC DNA]</scope>
    <source>
        <strain evidence="3">cv. Victoria</strain>
        <tissue evidence="2">Leaf</tissue>
    </source>
</reference>
<evidence type="ECO:0000259" key="1">
    <source>
        <dbReference type="PROSITE" id="PS50144"/>
    </source>
</evidence>
<protein>
    <recommendedName>
        <fullName evidence="1">MATH domain-containing protein</fullName>
    </recommendedName>
</protein>
<sequence>MAGNSSSSSLNQVLPATTSTCLTQSITGTHNFVITNFSLLDGRGIGQYVSSSSFSVGGCHWRLHFYPDGENSDDAGYASIFLNFLDGPEDTCAKFSISLFDKVDQALRRRRKKKRKGSIVSRDLAYTFGHDGRQDWGITRFIEKSLLQELLPLSNAALQSDAF</sequence>
<dbReference type="PANTHER" id="PTHR26379:SF486">
    <property type="entry name" value="OS04G0625500 PROTEIN"/>
    <property type="match status" value="1"/>
</dbReference>
<accession>A0A5J9TXX6</accession>
<dbReference type="OrthoDB" id="694498at2759"/>
<name>A0A5J9TXX6_9POAL</name>
<feature type="non-terminal residue" evidence="2">
    <location>
        <position position="1"/>
    </location>
</feature>
<dbReference type="Pfam" id="PF22486">
    <property type="entry name" value="MATH_2"/>
    <property type="match status" value="1"/>
</dbReference>
<dbReference type="InterPro" id="IPR008974">
    <property type="entry name" value="TRAF-like"/>
</dbReference>
<dbReference type="SUPFAM" id="SSF49599">
    <property type="entry name" value="TRAF domain-like"/>
    <property type="match status" value="1"/>
</dbReference>
<evidence type="ECO:0000313" key="3">
    <source>
        <dbReference type="Proteomes" id="UP000324897"/>
    </source>
</evidence>
<dbReference type="Proteomes" id="UP000324897">
    <property type="component" value="Unassembled WGS sequence"/>
</dbReference>